<dbReference type="Proteomes" id="UP001195624">
    <property type="component" value="Unassembled WGS sequence"/>
</dbReference>
<proteinExistence type="predicted"/>
<organism evidence="1 2">
    <name type="scientific">Winslowiella toletana</name>
    <dbReference type="NCBI Taxonomy" id="92490"/>
    <lineage>
        <taxon>Bacteria</taxon>
        <taxon>Pseudomonadati</taxon>
        <taxon>Pseudomonadota</taxon>
        <taxon>Gammaproteobacteria</taxon>
        <taxon>Enterobacterales</taxon>
        <taxon>Erwiniaceae</taxon>
        <taxon>Winslowiella</taxon>
    </lineage>
</organism>
<accession>A0ABS4P3Z9</accession>
<name>A0ABS4P3Z9_9GAMM</name>
<comment type="caution">
    <text evidence="1">The sequence shown here is derived from an EMBL/GenBank/DDBJ whole genome shotgun (WGS) entry which is preliminary data.</text>
</comment>
<dbReference type="RefSeq" id="WP_157819433.1">
    <property type="nucleotide sequence ID" value="NZ_JAGGMQ010000001.1"/>
</dbReference>
<protein>
    <submittedName>
        <fullName evidence="1">Uncharacterized protein</fullName>
    </submittedName>
</protein>
<sequence length="54" mass="6152">MSVLLQSPLSVQFREPDIAYLSPTVGLVFPGHDANANPFRKLRHLIPRRFTANY</sequence>
<evidence type="ECO:0000313" key="1">
    <source>
        <dbReference type="EMBL" id="MBP2167382.1"/>
    </source>
</evidence>
<reference evidence="2" key="1">
    <citation type="submission" date="2023-07" db="EMBL/GenBank/DDBJ databases">
        <title>Genome mining of underrepresented organisms for secondary metabolites.</title>
        <authorList>
            <person name="D'Agostino P.M."/>
        </authorList>
    </citation>
    <scope>NUCLEOTIDE SEQUENCE [LARGE SCALE GENOMIC DNA]</scope>
    <source>
        <strain evidence="2">WS4403</strain>
    </source>
</reference>
<gene>
    <name evidence="1" type="ORF">J2125_000574</name>
</gene>
<dbReference type="EMBL" id="JAGGMQ010000001">
    <property type="protein sequence ID" value="MBP2167382.1"/>
    <property type="molecule type" value="Genomic_DNA"/>
</dbReference>
<keyword evidence="2" id="KW-1185">Reference proteome</keyword>
<evidence type="ECO:0000313" key="2">
    <source>
        <dbReference type="Proteomes" id="UP001195624"/>
    </source>
</evidence>